<dbReference type="PANTHER" id="PTHR34512:SF30">
    <property type="entry name" value="OUTER MEMBRANE PROTEIN ASSEMBLY FACTOR BAMB"/>
    <property type="match status" value="1"/>
</dbReference>
<dbReference type="SUPFAM" id="SSF50998">
    <property type="entry name" value="Quinoprotein alcohol dehydrogenase-like"/>
    <property type="match status" value="1"/>
</dbReference>
<feature type="transmembrane region" description="Helical" evidence="1">
    <location>
        <begin position="16"/>
        <end position="36"/>
    </location>
</feature>
<dbReference type="AlphaFoldDB" id="A0A1F5H1R6"/>
<keyword evidence="1" id="KW-1133">Transmembrane helix</keyword>
<protein>
    <recommendedName>
        <fullName evidence="2">Pyrrolo-quinoline quinone repeat domain-containing protein</fullName>
    </recommendedName>
</protein>
<evidence type="ECO:0000313" key="3">
    <source>
        <dbReference type="EMBL" id="OGD98048.1"/>
    </source>
</evidence>
<dbReference type="Pfam" id="PF13360">
    <property type="entry name" value="PQQ_2"/>
    <property type="match status" value="1"/>
</dbReference>
<proteinExistence type="predicted"/>
<sequence length="405" mass="45680">MENETQNINTAKPRRLLDFLILIIFIAVTLTIFFVFNNRDKGMEEKIIWKFDTGIEKGELSEPVVQNGNIFLAVNTRGKNKAYIVSVGEDGKERWKAQFDSEKERLGGGYDEVRILGFSEENTYIYQDGFVSVLNSEDGKIINKYVGGGFYHDGLIFSGGEGLLKAVNADDGSQKWQFIIPERTWAFQGQYTYGNNNLLYIKMGYDSNDDGQRNQEILMALDTLTGQEKWNSQISNIKSASNIFLNANQLLYRIIGENEISRIDANTGKKLQSVSLQNFVAEFGSDWFYVNKGIAFARRGTGREENFLYAFDSTNGNLKWKYDFQNNSVVGIESDELIYLTSEKALLGTGRGKIDAIDPNTGKKAWHYEFGGDASISKPVLSENRVYVTAGNSLRDGEFLYALSK</sequence>
<name>A0A1F5H1R6_9BACT</name>
<keyword evidence="1" id="KW-0812">Transmembrane</keyword>
<comment type="caution">
    <text evidence="3">The sequence shown here is derived from an EMBL/GenBank/DDBJ whole genome shotgun (WGS) entry which is preliminary data.</text>
</comment>
<dbReference type="Proteomes" id="UP000176740">
    <property type="component" value="Unassembled WGS sequence"/>
</dbReference>
<dbReference type="InterPro" id="IPR018391">
    <property type="entry name" value="PQQ_b-propeller_rpt"/>
</dbReference>
<dbReference type="Gene3D" id="2.130.10.10">
    <property type="entry name" value="YVTN repeat-like/Quinoprotein amine dehydrogenase"/>
    <property type="match status" value="2"/>
</dbReference>
<feature type="domain" description="Pyrrolo-quinoline quinone repeat" evidence="2">
    <location>
        <begin position="216"/>
        <end position="393"/>
    </location>
</feature>
<organism evidence="3 4">
    <name type="scientific">Candidatus Curtissbacteria bacterium RIFCSPLOWO2_01_FULL_38_11b</name>
    <dbReference type="NCBI Taxonomy" id="1797725"/>
    <lineage>
        <taxon>Bacteria</taxon>
        <taxon>Candidatus Curtissiibacteriota</taxon>
    </lineage>
</organism>
<dbReference type="STRING" id="1797725.A3A49_00735"/>
<dbReference type="InterPro" id="IPR011047">
    <property type="entry name" value="Quinoprotein_ADH-like_sf"/>
</dbReference>
<dbReference type="PANTHER" id="PTHR34512">
    <property type="entry name" value="CELL SURFACE PROTEIN"/>
    <property type="match status" value="1"/>
</dbReference>
<reference evidence="3 4" key="1">
    <citation type="journal article" date="2016" name="Nat. Commun.">
        <title>Thousands of microbial genomes shed light on interconnected biogeochemical processes in an aquifer system.</title>
        <authorList>
            <person name="Anantharaman K."/>
            <person name="Brown C.T."/>
            <person name="Hug L.A."/>
            <person name="Sharon I."/>
            <person name="Castelle C.J."/>
            <person name="Probst A.J."/>
            <person name="Thomas B.C."/>
            <person name="Singh A."/>
            <person name="Wilkins M.J."/>
            <person name="Karaoz U."/>
            <person name="Brodie E.L."/>
            <person name="Williams K.H."/>
            <person name="Hubbard S.S."/>
            <person name="Banfield J.F."/>
        </authorList>
    </citation>
    <scope>NUCLEOTIDE SEQUENCE [LARGE SCALE GENOMIC DNA]</scope>
</reference>
<dbReference type="SUPFAM" id="SSF75011">
    <property type="entry name" value="3-carboxy-cis,cis-mucoante lactonizing enzyme"/>
    <property type="match status" value="1"/>
</dbReference>
<gene>
    <name evidence="3" type="ORF">A3A49_00735</name>
</gene>
<keyword evidence="1" id="KW-0472">Membrane</keyword>
<dbReference type="InterPro" id="IPR015943">
    <property type="entry name" value="WD40/YVTN_repeat-like_dom_sf"/>
</dbReference>
<accession>A0A1F5H1R6</accession>
<dbReference type="InterPro" id="IPR002372">
    <property type="entry name" value="PQQ_rpt_dom"/>
</dbReference>
<evidence type="ECO:0000313" key="4">
    <source>
        <dbReference type="Proteomes" id="UP000176740"/>
    </source>
</evidence>
<dbReference type="EMBL" id="MFBO01000018">
    <property type="protein sequence ID" value="OGD98048.1"/>
    <property type="molecule type" value="Genomic_DNA"/>
</dbReference>
<dbReference type="SMART" id="SM00564">
    <property type="entry name" value="PQQ"/>
    <property type="match status" value="5"/>
</dbReference>
<evidence type="ECO:0000259" key="2">
    <source>
        <dbReference type="Pfam" id="PF13360"/>
    </source>
</evidence>
<evidence type="ECO:0000256" key="1">
    <source>
        <dbReference type="SAM" id="Phobius"/>
    </source>
</evidence>